<dbReference type="GO" id="GO:0047757">
    <property type="term" value="F:chondroitin-glucuronate 5-epimerase activity"/>
    <property type="evidence" value="ECO:0007669"/>
    <property type="project" value="TreeGrafter"/>
</dbReference>
<evidence type="ECO:0000256" key="8">
    <source>
        <dbReference type="ARBA" id="ARBA00023235"/>
    </source>
</evidence>
<evidence type="ECO:0000313" key="12">
    <source>
        <dbReference type="Proteomes" id="UP000281406"/>
    </source>
</evidence>
<keyword evidence="6 10" id="KW-0472">Membrane</keyword>
<proteinExistence type="inferred from homology"/>
<evidence type="ECO:0000313" key="11">
    <source>
        <dbReference type="EMBL" id="ROI79289.1"/>
    </source>
</evidence>
<comment type="subcellular location">
    <subcellularLocation>
        <location evidence="1">Membrane</location>
        <topology evidence="1">Multi-pass membrane protein</topology>
    </subcellularLocation>
</comment>
<keyword evidence="3 10" id="KW-0812">Transmembrane</keyword>
<feature type="region of interest" description="Disordered" evidence="9">
    <location>
        <begin position="951"/>
        <end position="973"/>
    </location>
</feature>
<name>A0A3N0XNK6_ANAGA</name>
<comment type="similarity">
    <text evidence="2">Belongs to the dermatan-sulfate isomerase family.</text>
</comment>
<keyword evidence="7" id="KW-0325">Glycoprotein</keyword>
<dbReference type="GO" id="GO:0016020">
    <property type="term" value="C:membrane"/>
    <property type="evidence" value="ECO:0007669"/>
    <property type="project" value="UniProtKB-SubCell"/>
</dbReference>
<evidence type="ECO:0000256" key="3">
    <source>
        <dbReference type="ARBA" id="ARBA00022692"/>
    </source>
</evidence>
<evidence type="ECO:0000256" key="6">
    <source>
        <dbReference type="ARBA" id="ARBA00023136"/>
    </source>
</evidence>
<keyword evidence="8" id="KW-0413">Isomerase</keyword>
<gene>
    <name evidence="11" type="ORF">DPX16_7177</name>
</gene>
<dbReference type="PANTHER" id="PTHR15532">
    <property type="match status" value="1"/>
</dbReference>
<dbReference type="Gene3D" id="2.70.98.70">
    <property type="match status" value="1"/>
</dbReference>
<dbReference type="OrthoDB" id="5946629at2759"/>
<feature type="region of interest" description="Disordered" evidence="9">
    <location>
        <begin position="1258"/>
        <end position="1286"/>
    </location>
</feature>
<accession>A0A3N0XNK6</accession>
<keyword evidence="4" id="KW-0732">Signal</keyword>
<feature type="transmembrane region" description="Helical" evidence="10">
    <location>
        <begin position="767"/>
        <end position="790"/>
    </location>
</feature>
<reference evidence="11 12" key="1">
    <citation type="submission" date="2018-10" db="EMBL/GenBank/DDBJ databases">
        <title>Genome assembly for a Yunnan-Guizhou Plateau 3E fish, Anabarilius grahami (Regan), and its evolutionary and genetic applications.</title>
        <authorList>
            <person name="Jiang W."/>
        </authorList>
    </citation>
    <scope>NUCLEOTIDE SEQUENCE [LARGE SCALE GENOMIC DNA]</scope>
    <source>
        <strain evidence="11">AG-KIZ</strain>
        <tissue evidence="11">Muscle</tissue>
    </source>
</reference>
<feature type="compositionally biased region" description="Low complexity" evidence="9">
    <location>
        <begin position="1263"/>
        <end position="1276"/>
    </location>
</feature>
<dbReference type="InterPro" id="IPR027417">
    <property type="entry name" value="P-loop_NTPase"/>
</dbReference>
<dbReference type="EMBL" id="RJVU01068486">
    <property type="protein sequence ID" value="ROI79289.1"/>
    <property type="molecule type" value="Genomic_DNA"/>
</dbReference>
<feature type="transmembrane region" description="Helical" evidence="10">
    <location>
        <begin position="802"/>
        <end position="821"/>
    </location>
</feature>
<keyword evidence="12" id="KW-1185">Reference proteome</keyword>
<dbReference type="SUPFAM" id="SSF52540">
    <property type="entry name" value="P-loop containing nucleoside triphosphate hydrolases"/>
    <property type="match status" value="1"/>
</dbReference>
<evidence type="ECO:0000256" key="2">
    <source>
        <dbReference type="ARBA" id="ARBA00006556"/>
    </source>
</evidence>
<evidence type="ECO:0000256" key="10">
    <source>
        <dbReference type="SAM" id="Phobius"/>
    </source>
</evidence>
<evidence type="ECO:0000256" key="5">
    <source>
        <dbReference type="ARBA" id="ARBA00022989"/>
    </source>
</evidence>
<evidence type="ECO:0000256" key="4">
    <source>
        <dbReference type="ARBA" id="ARBA00022729"/>
    </source>
</evidence>
<evidence type="ECO:0000256" key="7">
    <source>
        <dbReference type="ARBA" id="ARBA00023180"/>
    </source>
</evidence>
<dbReference type="Proteomes" id="UP000281406">
    <property type="component" value="Unassembled WGS sequence"/>
</dbReference>
<dbReference type="Gene3D" id="3.40.50.300">
    <property type="entry name" value="P-loop containing nucleotide triphosphate hydrolases"/>
    <property type="match status" value="1"/>
</dbReference>
<dbReference type="InterPro" id="IPR052447">
    <property type="entry name" value="Dermatan-Sulfate_Isomerase"/>
</dbReference>
<comment type="caution">
    <text evidence="11">The sequence shown here is derived from an EMBL/GenBank/DDBJ whole genome shotgun (WGS) entry which is preliminary data.</text>
</comment>
<keyword evidence="5 10" id="KW-1133">Transmembrane helix</keyword>
<dbReference type="Gene3D" id="1.50.10.100">
    <property type="entry name" value="Chondroitin AC/alginate lyase"/>
    <property type="match status" value="1"/>
</dbReference>
<dbReference type="PANTHER" id="PTHR15532:SF2">
    <property type="entry name" value="DERMATAN-SULFATE EPIMERASE-LIKE PROTEIN"/>
    <property type="match status" value="1"/>
</dbReference>
<protein>
    <submittedName>
        <fullName evidence="11">Dermatan-sulfate epimerase-like protein</fullName>
    </submittedName>
</protein>
<evidence type="ECO:0000256" key="9">
    <source>
        <dbReference type="SAM" id="MobiDB-lite"/>
    </source>
</evidence>
<sequence>MLWTVVWRAIGWPTFVASLFLAVGPTFSGVFNASGKDIFSDFGLFQLTENSPGELRKLQASNLHPNLYFNKDDIPLLRQRSTTTHSHIFKAIRTAVLTMLSTGPLYMPPTKHDEFTSKWNEIYGNNLPPLALYCLLYPEDTAAMHFLIKFMDRMSEYPDWKVTSAPNDEVPMAHSLTGFATAFDFIHSLLNQRRRDLYLKKICAATRELYETSKYRGWGKQFLQNHQTTNIVAILTGAIVVGAHDITESMVWKQVSVNYMEKTMFLLNHVVDGSLDEGVAYGSYTAKSITQYVFLAQRHFKVDNTQNNWLRTHFWFYYATLLPGFQRTVGIGDSNYNWFYGPESQLVFLDSFVIKNGSGNWLAQQIRKHRPKDGPMGQSLAQRWTTLHTEFIWYNADLTPQPPYGYNKAKMHIFSNWGVVTYGAGLSVAQGNTFVSFKSGKLGGRAVFDIVHAKPYSWVDGWNSFNPGHEHPDQNSFTFAPNGQVFVSEALYGPKYSFLNNVLVFSPSPTSQCNVPWEGQLGECAKWLRWTDEGVGDSAGELIAASAHGDSMFVSGEAAAAYSSAMRLKSVYRALLLLNSQTLLVVDHVEKRDDSPVNMVSAFFHNLDIDFKYVPHSFTDRYNGALMDVWDAHYKMFWFDSQGHSPDTQIQEAEQEAEFKKRWTQFINVTFPFTDSVSRMAYVMHGPYVKVSDCRFVESSKNGLKLSLVINNTEKIISIVTNHKDIGARSSYLGFGGYAKVEDRHQIVRFGLGTQLVPKQTKLHNHLFDFGVTVNVAAGVTLCVAIVFLTLQRKFYVCFSRLMRYALLSVLMLWITELLFVSNSCDQLLCGVKWRGSATDPELSKQMTLHDQHQLLLPTVVITTLPGSGSDILKHLFYNNTDFVYLRIPTEHLDIPETEFEFDSLVDACEWTRSEAQYGRFKMIQGWLHSLVHNTHLFLQNIPLHDTSHMKSSQRVSFSQDKRKRLRRRESRAEMKGRVQVDRDVEYVRELRRHTADYPDARVVLNLCSGSWALKLPFLQEVIGPSLRAIYVVRDPRAWVYLMLYNSKPSLYSLKNIPQHLSLIFKQDTVSDRCPVAFAAEFRTLWHLLSRSETNPVLLLAHLWLAHTTAVLRVTSTLSEESYLQVRFEDVVNYPQDTAEKIHSFLGVPVSPLALNQLMFTTSTNLYNLMYEGDISPANINIWRRNMPRRDIRLIENTCGFLMRQLGYHRSEVTHCYFSTAAWTKKSLTCKKLAAAPSAGSGECLQARAAPSAGSGECLQARAAPSAGSESSPGAENKPFLTHHREDRAMEADLTAVVRQIR</sequence>
<dbReference type="InterPro" id="IPR008929">
    <property type="entry name" value="Chondroitin_lyas"/>
</dbReference>
<evidence type="ECO:0000256" key="1">
    <source>
        <dbReference type="ARBA" id="ARBA00004141"/>
    </source>
</evidence>
<organism evidence="11 12">
    <name type="scientific">Anabarilius grahami</name>
    <name type="common">Kanglang fish</name>
    <name type="synonym">Barilius grahami</name>
    <dbReference type="NCBI Taxonomy" id="495550"/>
    <lineage>
        <taxon>Eukaryota</taxon>
        <taxon>Metazoa</taxon>
        <taxon>Chordata</taxon>
        <taxon>Craniata</taxon>
        <taxon>Vertebrata</taxon>
        <taxon>Euteleostomi</taxon>
        <taxon>Actinopterygii</taxon>
        <taxon>Neopterygii</taxon>
        <taxon>Teleostei</taxon>
        <taxon>Ostariophysi</taxon>
        <taxon>Cypriniformes</taxon>
        <taxon>Xenocyprididae</taxon>
        <taxon>Xenocypridinae</taxon>
        <taxon>Xenocypridinae incertae sedis</taxon>
        <taxon>Anabarilius</taxon>
    </lineage>
</organism>